<comment type="subcellular location">
    <subcellularLocation>
        <location evidence="6">Cytoplasm</location>
    </subcellularLocation>
</comment>
<evidence type="ECO:0000256" key="5">
    <source>
        <dbReference type="ARBA" id="ARBA00022691"/>
    </source>
</evidence>
<evidence type="ECO:0000256" key="1">
    <source>
        <dbReference type="ARBA" id="ARBA00009741"/>
    </source>
</evidence>
<dbReference type="GO" id="GO:0008276">
    <property type="term" value="F:protein methyltransferase activity"/>
    <property type="evidence" value="ECO:0007669"/>
    <property type="project" value="UniProtKB-UniRule"/>
</dbReference>
<protein>
    <recommendedName>
        <fullName evidence="6">Ribosomal protein L11 methyltransferase</fullName>
        <shortName evidence="6">L11 Mtase</shortName>
        <ecNumber evidence="6">2.1.1.-</ecNumber>
    </recommendedName>
</protein>
<dbReference type="PANTHER" id="PTHR43648">
    <property type="entry name" value="ELECTRON TRANSFER FLAVOPROTEIN BETA SUBUNIT LYSINE METHYLTRANSFERASE"/>
    <property type="match status" value="1"/>
</dbReference>
<dbReference type="PANTHER" id="PTHR43648:SF1">
    <property type="entry name" value="ELECTRON TRANSFER FLAVOPROTEIN BETA SUBUNIT LYSINE METHYLTRANSFERASE"/>
    <property type="match status" value="1"/>
</dbReference>
<sequence>MSDNSYFRVRLSQVPAELEDIITTHSFECGASGVTEALAFIQPDLTYDPKLLHVRSHEVDVFFPEKPAQNFFDGLLEINGGIKWNIFEEENKDWLEEWKKGFKPFKLVGDFWVVPSWLQPPEECKHAIFIDPGMAFGTGTHATTQMMAFFIHKLAEKYKNDVKEWALLDVGTGTAILAMLAQMSGMGLVTGIEIDPEARRVARENVKLNKLEQIDIPETQIEDMRSQYDVVVANIIDGVLINIKSDLLRVLKPGGHILLTGILEERDNHFFEKFMENSGLTVLRRLEKDEWVGYWAQSKA</sequence>
<dbReference type="OrthoDB" id="5289279at2"/>
<dbReference type="EMBL" id="LUKF01000016">
    <property type="protein sequence ID" value="KYG62196.1"/>
    <property type="molecule type" value="Genomic_DNA"/>
</dbReference>
<dbReference type="InterPro" id="IPR050078">
    <property type="entry name" value="Ribosomal_L11_MeTrfase_PrmA"/>
</dbReference>
<keyword evidence="2 6" id="KW-0963">Cytoplasm</keyword>
<reference evidence="7 8" key="1">
    <citation type="submission" date="2016-03" db="EMBL/GenBank/DDBJ databases">
        <authorList>
            <person name="Ploux O."/>
        </authorList>
    </citation>
    <scope>NUCLEOTIDE SEQUENCE [LARGE SCALE GENOMIC DNA]</scope>
    <source>
        <strain evidence="7 8">BER2</strain>
    </source>
</reference>
<evidence type="ECO:0000256" key="4">
    <source>
        <dbReference type="ARBA" id="ARBA00022679"/>
    </source>
</evidence>
<dbReference type="EC" id="2.1.1.-" evidence="6"/>
<dbReference type="SUPFAM" id="SSF53335">
    <property type="entry name" value="S-adenosyl-L-methionine-dependent methyltransferases"/>
    <property type="match status" value="1"/>
</dbReference>
<gene>
    <name evidence="6" type="primary">prmA</name>
    <name evidence="7" type="ORF">AZI85_08375</name>
</gene>
<evidence type="ECO:0000313" key="8">
    <source>
        <dbReference type="Proteomes" id="UP000075391"/>
    </source>
</evidence>
<comment type="caution">
    <text evidence="7">The sequence shown here is derived from an EMBL/GenBank/DDBJ whole genome shotgun (WGS) entry which is preliminary data.</text>
</comment>
<dbReference type="CDD" id="cd02440">
    <property type="entry name" value="AdoMet_MTases"/>
    <property type="match status" value="1"/>
</dbReference>
<evidence type="ECO:0000256" key="2">
    <source>
        <dbReference type="ARBA" id="ARBA00022490"/>
    </source>
</evidence>
<comment type="similarity">
    <text evidence="1 6">Belongs to the methyltransferase superfamily. PrmA family.</text>
</comment>
<accession>A0A150WGR8</accession>
<keyword evidence="5 6" id="KW-0949">S-adenosyl-L-methionine</keyword>
<dbReference type="GO" id="GO:0032259">
    <property type="term" value="P:methylation"/>
    <property type="evidence" value="ECO:0007669"/>
    <property type="project" value="UniProtKB-KW"/>
</dbReference>
<dbReference type="Gene3D" id="3.40.50.150">
    <property type="entry name" value="Vaccinia Virus protein VP39"/>
    <property type="match status" value="1"/>
</dbReference>
<keyword evidence="3 6" id="KW-0489">Methyltransferase</keyword>
<proteinExistence type="inferred from homology"/>
<evidence type="ECO:0000313" key="7">
    <source>
        <dbReference type="EMBL" id="KYG62196.1"/>
    </source>
</evidence>
<dbReference type="InterPro" id="IPR029063">
    <property type="entry name" value="SAM-dependent_MTases_sf"/>
</dbReference>
<name>A0A150WGR8_BDEBC</name>
<dbReference type="AlphaFoldDB" id="A0A150WGR8"/>
<comment type="catalytic activity">
    <reaction evidence="6">
        <text>L-lysyl-[protein] + 3 S-adenosyl-L-methionine = N(6),N(6),N(6)-trimethyl-L-lysyl-[protein] + 3 S-adenosyl-L-homocysteine + 3 H(+)</text>
        <dbReference type="Rhea" id="RHEA:54192"/>
        <dbReference type="Rhea" id="RHEA-COMP:9752"/>
        <dbReference type="Rhea" id="RHEA-COMP:13826"/>
        <dbReference type="ChEBI" id="CHEBI:15378"/>
        <dbReference type="ChEBI" id="CHEBI:29969"/>
        <dbReference type="ChEBI" id="CHEBI:57856"/>
        <dbReference type="ChEBI" id="CHEBI:59789"/>
        <dbReference type="ChEBI" id="CHEBI:61961"/>
    </reaction>
</comment>
<dbReference type="HAMAP" id="MF_00735">
    <property type="entry name" value="Methyltr_PrmA"/>
    <property type="match status" value="1"/>
</dbReference>
<organism evidence="7 8">
    <name type="scientific">Bdellovibrio bacteriovorus</name>
    <dbReference type="NCBI Taxonomy" id="959"/>
    <lineage>
        <taxon>Bacteria</taxon>
        <taxon>Pseudomonadati</taxon>
        <taxon>Bdellovibrionota</taxon>
        <taxon>Bdellovibrionia</taxon>
        <taxon>Bdellovibrionales</taxon>
        <taxon>Pseudobdellovibrionaceae</taxon>
        <taxon>Bdellovibrio</taxon>
    </lineage>
</organism>
<evidence type="ECO:0000256" key="6">
    <source>
        <dbReference type="HAMAP-Rule" id="MF_00735"/>
    </source>
</evidence>
<dbReference type="Proteomes" id="UP000075391">
    <property type="component" value="Unassembled WGS sequence"/>
</dbReference>
<keyword evidence="4 6" id="KW-0808">Transferase</keyword>
<dbReference type="GO" id="GO:0005737">
    <property type="term" value="C:cytoplasm"/>
    <property type="evidence" value="ECO:0007669"/>
    <property type="project" value="UniProtKB-SubCell"/>
</dbReference>
<dbReference type="InterPro" id="IPR004498">
    <property type="entry name" value="Ribosomal_PrmA_MeTrfase"/>
</dbReference>
<comment type="caution">
    <text evidence="6">Lacks conserved residue(s) required for the propagation of feature annotation.</text>
</comment>
<evidence type="ECO:0000256" key="3">
    <source>
        <dbReference type="ARBA" id="ARBA00022603"/>
    </source>
</evidence>
<comment type="function">
    <text evidence="6">Methylates ribosomal protein L11.</text>
</comment>
<dbReference type="Pfam" id="PF06325">
    <property type="entry name" value="PrmA"/>
    <property type="match status" value="1"/>
</dbReference>